<keyword evidence="2" id="KW-0963">Cytoplasm</keyword>
<protein>
    <submittedName>
        <fullName evidence="6">Glutamate receptor-interacting protein 2-like</fullName>
    </submittedName>
</protein>
<dbReference type="SUPFAM" id="SSF50156">
    <property type="entry name" value="PDZ domain-like"/>
    <property type="match status" value="7"/>
</dbReference>
<dbReference type="PROSITE" id="PS50106">
    <property type="entry name" value="PDZ"/>
    <property type="match status" value="7"/>
</dbReference>
<dbReference type="CDD" id="cd06681">
    <property type="entry name" value="PDZ2_GRIP1-2-like"/>
    <property type="match status" value="1"/>
</dbReference>
<dbReference type="Proteomes" id="UP000472262">
    <property type="component" value="Unassembled WGS sequence"/>
</dbReference>
<dbReference type="InterPro" id="IPR043545">
    <property type="entry name" value="GRIP1/2"/>
</dbReference>
<dbReference type="PANTHER" id="PTHR46227">
    <property type="entry name" value="GLUTAMATE RECEPTOR-INTERACTING PROTEIN GRIP"/>
    <property type="match status" value="1"/>
</dbReference>
<dbReference type="CDD" id="cd06684">
    <property type="entry name" value="PDZ3_GRIP1-2-like"/>
    <property type="match status" value="1"/>
</dbReference>
<evidence type="ECO:0000256" key="2">
    <source>
        <dbReference type="ARBA" id="ARBA00022490"/>
    </source>
</evidence>
<dbReference type="FunFam" id="2.30.42.10:FF:000031">
    <property type="entry name" value="Glutamate receptor interacting protein 1"/>
    <property type="match status" value="1"/>
</dbReference>
<organism evidence="6 7">
    <name type="scientific">Sinocyclocheilus grahami</name>
    <name type="common">Dianchi golden-line fish</name>
    <name type="synonym">Barbus grahami</name>
    <dbReference type="NCBI Taxonomy" id="75366"/>
    <lineage>
        <taxon>Eukaryota</taxon>
        <taxon>Metazoa</taxon>
        <taxon>Chordata</taxon>
        <taxon>Craniata</taxon>
        <taxon>Vertebrata</taxon>
        <taxon>Euteleostomi</taxon>
        <taxon>Actinopterygii</taxon>
        <taxon>Neopterygii</taxon>
        <taxon>Teleostei</taxon>
        <taxon>Ostariophysi</taxon>
        <taxon>Cypriniformes</taxon>
        <taxon>Cyprinidae</taxon>
        <taxon>Cyprininae</taxon>
        <taxon>Sinocyclocheilus</taxon>
    </lineage>
</organism>
<dbReference type="PANTHER" id="PTHR46227:SF5">
    <property type="entry name" value="GLUTAMATE RECEPTOR INTERACTING PROTEIN 2 ISOFORM X1"/>
    <property type="match status" value="1"/>
</dbReference>
<keyword evidence="3" id="KW-0677">Repeat</keyword>
<feature type="domain" description="PDZ" evidence="5">
    <location>
        <begin position="198"/>
        <end position="282"/>
    </location>
</feature>
<dbReference type="CDD" id="cd06683">
    <property type="entry name" value="PDZ6_GRIP1-2-like"/>
    <property type="match status" value="1"/>
</dbReference>
<dbReference type="Pfam" id="PF17820">
    <property type="entry name" value="PDZ_6"/>
    <property type="match status" value="1"/>
</dbReference>
<dbReference type="Ensembl" id="ENSSGRT00000038498.1">
    <property type="protein sequence ID" value="ENSSGRP00000035864.1"/>
    <property type="gene ID" value="ENSSGRG00000019185.1"/>
</dbReference>
<feature type="compositionally biased region" description="Basic and acidic residues" evidence="4">
    <location>
        <begin position="740"/>
        <end position="749"/>
    </location>
</feature>
<dbReference type="AlphaFoldDB" id="A0A672MBD9"/>
<dbReference type="SMART" id="SM00228">
    <property type="entry name" value="PDZ"/>
    <property type="match status" value="7"/>
</dbReference>
<dbReference type="CDD" id="cd06682">
    <property type="entry name" value="PDZ5_GRIP1-2-like"/>
    <property type="match status" value="1"/>
</dbReference>
<evidence type="ECO:0000313" key="7">
    <source>
        <dbReference type="Proteomes" id="UP000472262"/>
    </source>
</evidence>
<feature type="domain" description="PDZ" evidence="5">
    <location>
        <begin position="98"/>
        <end position="184"/>
    </location>
</feature>
<feature type="domain" description="PDZ" evidence="5">
    <location>
        <begin position="782"/>
        <end position="867"/>
    </location>
</feature>
<dbReference type="GO" id="GO:0098887">
    <property type="term" value="P:neurotransmitter receptor transport, endosome to postsynaptic membrane"/>
    <property type="evidence" value="ECO:0007669"/>
    <property type="project" value="TreeGrafter"/>
</dbReference>
<comment type="subcellular location">
    <subcellularLocation>
        <location evidence="1">Cytoplasm</location>
    </subcellularLocation>
</comment>
<dbReference type="FunFam" id="2.30.42.10:FF:000023">
    <property type="entry name" value="Glutamate receptor interacting protein 1"/>
    <property type="match status" value="1"/>
</dbReference>
<evidence type="ECO:0000259" key="5">
    <source>
        <dbReference type="PROSITE" id="PS50106"/>
    </source>
</evidence>
<feature type="domain" description="PDZ" evidence="5">
    <location>
        <begin position="40"/>
        <end position="81"/>
    </location>
</feature>
<dbReference type="InterPro" id="IPR036034">
    <property type="entry name" value="PDZ_sf"/>
</dbReference>
<dbReference type="Gene3D" id="2.30.42.10">
    <property type="match status" value="7"/>
</dbReference>
<reference evidence="6" key="2">
    <citation type="submission" date="2025-09" db="UniProtKB">
        <authorList>
            <consortium name="Ensembl"/>
        </authorList>
    </citation>
    <scope>IDENTIFICATION</scope>
</reference>
<dbReference type="FunFam" id="2.30.42.10:FF:000035">
    <property type="entry name" value="Glutamate receptor interacting protein 1"/>
    <property type="match status" value="1"/>
</dbReference>
<proteinExistence type="predicted"/>
<evidence type="ECO:0000256" key="3">
    <source>
        <dbReference type="ARBA" id="ARBA00022737"/>
    </source>
</evidence>
<dbReference type="FunFam" id="2.30.42.10:FF:000022">
    <property type="entry name" value="Glutamate receptor interacting protein 1"/>
    <property type="match status" value="1"/>
</dbReference>
<sequence length="897" mass="98046">SVHLLSKHIRNLRIYYACYQNVSLHCLIFHIRLCGRSDQLNVGDYIKSVNGINLSKLRHDEIISMLKNIGERVVLEVEYELPPFAPSNHCSVISKTIEVCLEKEGNSFGFVLRGGFHEDWHKARPLVVTYVRPGGPADREGTLRAGDRVLSVNGVAVNRQKHADALTLIMQSSQEAFFLIEYDIMVMDSVQKSSGPLQVDIARSAGSVLGLSLTTSLYRNKQVITIQKIKPASVADRCGALHVGDILLAIDGMSTEHCSLMEAQQLLSSSSELTKLEILPSQHCSHDTGLQTHTAHKQTQSYNCGTQSTYPSTYPSNTLPSYPSSPHCTVTKRRQRRRDHKSSLSLASSTVGAGGQVVHIETSEVVLRGDPLTGFGLQLQGGVFATEPLSAPACVRFIEPDTPAERCGVLQVGDRILSINGIPTEDGTLEEANQLLRDAALANKVTLEVEFDVAESVIPSSGTFQVKLPKRRGVELGITISASKKPGKPLIISEIQRGSIAHRIGTLEPGDRLLAIDNVRLDNCGMEEAMMVLQQAEGMVKLRIQKDEDNLDELESSGSVIFTVELKRHGGPLGITISGTEEPFNPILISSLTRNGLAHRTGALHIGDRVLAINNMSLKGKPLSEAIHLLQTAGDTVTLKIKKRSEQVHANISDIHSTRKSIFMNNASVLDSAMDSWDSSALDAGYGSQGAEDDDKLNTDAQENYWSQALQDLETCGQSEILRELEATIMSGSTLSLGEDSEKQNESRTKALTLSPERTSENTAVPEDMKDTSPSMPLELHKVIFTSQAKDVDSRDFGFSVSDGLLEKGVYVNMIRPDGPADKAGLRPYDRILQVNHARTRDFDCCLAVPLITEAGEHLQLVISRNPLAQAHVWPPKNCQDPELSVVSAPNPRRVDL</sequence>
<feature type="region of interest" description="Disordered" evidence="4">
    <location>
        <begin position="733"/>
        <end position="775"/>
    </location>
</feature>
<gene>
    <name evidence="6" type="primary">grip2a</name>
</gene>
<dbReference type="InterPro" id="IPR001478">
    <property type="entry name" value="PDZ"/>
</dbReference>
<reference evidence="6" key="1">
    <citation type="submission" date="2025-08" db="UniProtKB">
        <authorList>
            <consortium name="Ensembl"/>
        </authorList>
    </citation>
    <scope>IDENTIFICATION</scope>
</reference>
<dbReference type="FunFam" id="2.30.42.10:FF:000312">
    <property type="entry name" value="Glutamate receptor interacting protein 1"/>
    <property type="match status" value="1"/>
</dbReference>
<keyword evidence="7" id="KW-1185">Reference proteome</keyword>
<dbReference type="InterPro" id="IPR041489">
    <property type="entry name" value="PDZ_6"/>
</dbReference>
<dbReference type="CDD" id="cd06686">
    <property type="entry name" value="PDZ4_GRIP1-2-like"/>
    <property type="match status" value="1"/>
</dbReference>
<feature type="domain" description="PDZ" evidence="5">
    <location>
        <begin position="563"/>
        <end position="645"/>
    </location>
</feature>
<feature type="domain" description="PDZ" evidence="5">
    <location>
        <begin position="364"/>
        <end position="439"/>
    </location>
</feature>
<accession>A0A672MBD9</accession>
<dbReference type="Pfam" id="PF00595">
    <property type="entry name" value="PDZ"/>
    <property type="match status" value="6"/>
</dbReference>
<evidence type="ECO:0000256" key="4">
    <source>
        <dbReference type="SAM" id="MobiDB-lite"/>
    </source>
</evidence>
<name>A0A672MBD9_SINGR</name>
<evidence type="ECO:0000256" key="1">
    <source>
        <dbReference type="ARBA" id="ARBA00004496"/>
    </source>
</evidence>
<evidence type="ECO:0000313" key="6">
    <source>
        <dbReference type="Ensembl" id="ENSSGRP00000035864.1"/>
    </source>
</evidence>
<feature type="domain" description="PDZ" evidence="5">
    <location>
        <begin position="465"/>
        <end position="548"/>
    </location>
</feature>
<dbReference type="GO" id="GO:0005737">
    <property type="term" value="C:cytoplasm"/>
    <property type="evidence" value="ECO:0007669"/>
    <property type="project" value="UniProtKB-SubCell"/>
</dbReference>
<dbReference type="CDD" id="cd06685">
    <property type="entry name" value="PDZ7_GRIP1-2-like"/>
    <property type="match status" value="1"/>
</dbReference>
<dbReference type="FunFam" id="2.30.42.10:FF:000034">
    <property type="entry name" value="Glutamate receptor interacting protein 1"/>
    <property type="match status" value="1"/>
</dbReference>